<dbReference type="PANTHER" id="PTHR36173:SF2">
    <property type="entry name" value="RIBONUCLEASE VAPC16"/>
    <property type="match status" value="1"/>
</dbReference>
<gene>
    <name evidence="2" type="ordered locus">cce_2869</name>
</gene>
<evidence type="ECO:0000313" key="2">
    <source>
        <dbReference type="EMBL" id="ACB52217.1"/>
    </source>
</evidence>
<organism evidence="2 3">
    <name type="scientific">Crocosphaera subtropica (strain ATCC 51142 / BH68)</name>
    <name type="common">Cyanothece sp. (strain ATCC 51142)</name>
    <dbReference type="NCBI Taxonomy" id="43989"/>
    <lineage>
        <taxon>Bacteria</taxon>
        <taxon>Bacillati</taxon>
        <taxon>Cyanobacteriota</taxon>
        <taxon>Cyanophyceae</taxon>
        <taxon>Oscillatoriophycideae</taxon>
        <taxon>Chroococcales</taxon>
        <taxon>Aphanothecaceae</taxon>
        <taxon>Crocosphaera</taxon>
        <taxon>Crocosphaera subtropica</taxon>
    </lineage>
</organism>
<dbReference type="AlphaFoldDB" id="B1WV20"/>
<reference evidence="2 3" key="1">
    <citation type="journal article" date="2008" name="Proc. Natl. Acad. Sci. U.S.A.">
        <title>The genome of Cyanothece 51142, a unicellular diazotrophic cyanobacterium important in the marine nitrogen cycle.</title>
        <authorList>
            <person name="Welsh E.A."/>
            <person name="Liberton M."/>
            <person name="Stoeckel J."/>
            <person name="Loh T."/>
            <person name="Elvitigala T."/>
            <person name="Wang C."/>
            <person name="Wollam A."/>
            <person name="Fulton R.S."/>
            <person name="Clifton S.W."/>
            <person name="Jacobs J.M."/>
            <person name="Aurora R."/>
            <person name="Ghosh B.K."/>
            <person name="Sherman L.A."/>
            <person name="Smith R.D."/>
            <person name="Wilson R.K."/>
            <person name="Pakrasi H.B."/>
        </authorList>
    </citation>
    <scope>NUCLEOTIDE SEQUENCE [LARGE SCALE GENOMIC DNA]</scope>
    <source>
        <strain evidence="3">ATCC 51142 / BH68</strain>
    </source>
</reference>
<dbReference type="InterPro" id="IPR002716">
    <property type="entry name" value="PIN_dom"/>
</dbReference>
<dbReference type="STRING" id="43989.cce_2869"/>
<dbReference type="Proteomes" id="UP000001203">
    <property type="component" value="Chromosome circular"/>
</dbReference>
<dbReference type="SUPFAM" id="SSF88723">
    <property type="entry name" value="PIN domain-like"/>
    <property type="match status" value="1"/>
</dbReference>
<protein>
    <recommendedName>
        <fullName evidence="1">PIN domain-containing protein</fullName>
    </recommendedName>
</protein>
<dbReference type="Pfam" id="PF01850">
    <property type="entry name" value="PIN"/>
    <property type="match status" value="1"/>
</dbReference>
<dbReference type="EMBL" id="CP000806">
    <property type="protein sequence ID" value="ACB52217.1"/>
    <property type="molecule type" value="Genomic_DNA"/>
</dbReference>
<evidence type="ECO:0000259" key="1">
    <source>
        <dbReference type="Pfam" id="PF01850"/>
    </source>
</evidence>
<accession>B1WV20</accession>
<dbReference type="HOGENOM" id="CLU_129890_0_1_3"/>
<dbReference type="KEGG" id="cyt:cce_2869"/>
<dbReference type="InterPro" id="IPR029060">
    <property type="entry name" value="PIN-like_dom_sf"/>
</dbReference>
<dbReference type="InterPro" id="IPR041705">
    <property type="entry name" value="PIN_Sll0205"/>
</dbReference>
<dbReference type="InterPro" id="IPR052919">
    <property type="entry name" value="TA_system_RNase"/>
</dbReference>
<dbReference type="RefSeq" id="WP_009547330.1">
    <property type="nucleotide sequence ID" value="NC_010546.1"/>
</dbReference>
<evidence type="ECO:0000313" key="3">
    <source>
        <dbReference type="Proteomes" id="UP000001203"/>
    </source>
</evidence>
<keyword evidence="3" id="KW-1185">Reference proteome</keyword>
<sequence length="131" mass="15057">MQYLLDTHTFLWFVNDSDEIPEQLFNLLESDVDLLLSIASLWEIAIKVNIGKLILPKLYTNFISEQTQLNDIEILPISLEHLNLISTLPPYHKDPFDRLIIAQSLVENLIVISKDSAFDDYNITRLGQLSS</sequence>
<dbReference type="CDD" id="cd09872">
    <property type="entry name" value="PIN_Sll0205-like"/>
    <property type="match status" value="1"/>
</dbReference>
<name>B1WV20_CROS5</name>
<dbReference type="PANTHER" id="PTHR36173">
    <property type="entry name" value="RIBONUCLEASE VAPC16-RELATED"/>
    <property type="match status" value="1"/>
</dbReference>
<dbReference type="Gene3D" id="3.40.50.1010">
    <property type="entry name" value="5'-nuclease"/>
    <property type="match status" value="1"/>
</dbReference>
<dbReference type="eggNOG" id="COG3744">
    <property type="taxonomic scope" value="Bacteria"/>
</dbReference>
<feature type="domain" description="PIN" evidence="1">
    <location>
        <begin position="3"/>
        <end position="121"/>
    </location>
</feature>
<dbReference type="OrthoDB" id="9798990at2"/>
<proteinExistence type="predicted"/>